<feature type="chain" id="PRO_5018091718" description="LPS export ABC transporter periplasmic protein LptC" evidence="1">
    <location>
        <begin position="35"/>
        <end position="196"/>
    </location>
</feature>
<dbReference type="InterPro" id="IPR010664">
    <property type="entry name" value="LipoPS_assembly_LptC-rel"/>
</dbReference>
<dbReference type="GO" id="GO:0005886">
    <property type="term" value="C:plasma membrane"/>
    <property type="evidence" value="ECO:0007669"/>
    <property type="project" value="InterPro"/>
</dbReference>
<feature type="signal peptide" evidence="1">
    <location>
        <begin position="1"/>
        <end position="34"/>
    </location>
</feature>
<name>A0A3P3XIU2_9SPIR</name>
<dbReference type="GO" id="GO:0015221">
    <property type="term" value="F:lipopolysaccharide transmembrane transporter activity"/>
    <property type="evidence" value="ECO:0007669"/>
    <property type="project" value="InterPro"/>
</dbReference>
<proteinExistence type="predicted"/>
<keyword evidence="1" id="KW-0732">Signal</keyword>
<organism evidence="2">
    <name type="scientific">uncultured spirochete</name>
    <dbReference type="NCBI Taxonomy" id="156406"/>
    <lineage>
        <taxon>Bacteria</taxon>
        <taxon>Pseudomonadati</taxon>
        <taxon>Spirochaetota</taxon>
        <taxon>Spirochaetia</taxon>
        <taxon>Spirochaetales</taxon>
        <taxon>environmental samples</taxon>
    </lineage>
</organism>
<dbReference type="InterPro" id="IPR026265">
    <property type="entry name" value="LptC"/>
</dbReference>
<protein>
    <recommendedName>
        <fullName evidence="3">LPS export ABC transporter periplasmic protein LptC</fullName>
    </recommendedName>
</protein>
<dbReference type="EMBL" id="FWDM01000021">
    <property type="protein sequence ID" value="SLM13048.1"/>
    <property type="molecule type" value="Genomic_DNA"/>
</dbReference>
<sequence length="196" mass="21795">MAGNARAWKTFARSNARAFCALCLLSLCMSVLLACSPPAEDVTQSAQAEAPDARFSDLTRDEYRNGKHSMRITAQIATWYEPDQRLEIEHLAFTAFNTDDGSISASGEAEKATFYESSGDIEFSGYVHLKSAEGDISFKTDHLAYKRALDIFETPLDSDVTINAKNQLFMAGRGLLFDVKQKYYEIRESVSGSVYQ</sequence>
<dbReference type="PROSITE" id="PS51257">
    <property type="entry name" value="PROKAR_LIPOPROTEIN"/>
    <property type="match status" value="1"/>
</dbReference>
<dbReference type="Gene3D" id="2.60.450.10">
    <property type="entry name" value="Lipopolysaccharide (LPS) transport protein A like domain"/>
    <property type="match status" value="1"/>
</dbReference>
<gene>
    <name evidence="2" type="ORF">SPIROBIBN47_280003</name>
</gene>
<dbReference type="NCBIfam" id="TIGR04409">
    <property type="entry name" value="LptC_YrbK"/>
    <property type="match status" value="1"/>
</dbReference>
<dbReference type="AlphaFoldDB" id="A0A3P3XIU2"/>
<dbReference type="Pfam" id="PF06835">
    <property type="entry name" value="LptC"/>
    <property type="match status" value="1"/>
</dbReference>
<evidence type="ECO:0000313" key="2">
    <source>
        <dbReference type="EMBL" id="SLM13048.1"/>
    </source>
</evidence>
<reference evidence="2" key="1">
    <citation type="submission" date="2017-02" db="EMBL/GenBank/DDBJ databases">
        <authorList>
            <person name="Regsiter A."/>
            <person name="William W."/>
        </authorList>
    </citation>
    <scope>NUCLEOTIDE SEQUENCE</scope>
    <source>
        <strain evidence="2">Bib</strain>
    </source>
</reference>
<evidence type="ECO:0008006" key="3">
    <source>
        <dbReference type="Google" id="ProtNLM"/>
    </source>
</evidence>
<accession>A0A3P3XIU2</accession>
<evidence type="ECO:0000256" key="1">
    <source>
        <dbReference type="SAM" id="SignalP"/>
    </source>
</evidence>